<accession>A0A0K0FGH4</accession>
<organism evidence="1 2">
    <name type="scientific">Strongyloides venezuelensis</name>
    <name type="common">Threadworm</name>
    <dbReference type="NCBI Taxonomy" id="75913"/>
    <lineage>
        <taxon>Eukaryota</taxon>
        <taxon>Metazoa</taxon>
        <taxon>Ecdysozoa</taxon>
        <taxon>Nematoda</taxon>
        <taxon>Chromadorea</taxon>
        <taxon>Rhabditida</taxon>
        <taxon>Tylenchina</taxon>
        <taxon>Panagrolaimomorpha</taxon>
        <taxon>Strongyloidoidea</taxon>
        <taxon>Strongyloididae</taxon>
        <taxon>Strongyloides</taxon>
    </lineage>
</organism>
<sequence>MGKYDYGRGCEYEITSPELKKFLNNMLIKSEALKYINNTGKFCKYLNHGIHLVTARTLDKNGKNANVVFYSMEGIEIFFKMEHIQSQEEALMELKILIFLI</sequence>
<protein>
    <submittedName>
        <fullName evidence="2">DUF5659 domain-containing protein</fullName>
    </submittedName>
</protein>
<name>A0A0K0FGH4_STRVS</name>
<proteinExistence type="predicted"/>
<dbReference type="WBParaSite" id="SVE_0797600.1">
    <property type="protein sequence ID" value="SVE_0797600.1"/>
    <property type="gene ID" value="SVE_0797600"/>
</dbReference>
<keyword evidence="1" id="KW-1185">Reference proteome</keyword>
<evidence type="ECO:0000313" key="1">
    <source>
        <dbReference type="Proteomes" id="UP000035680"/>
    </source>
</evidence>
<dbReference type="Proteomes" id="UP000035680">
    <property type="component" value="Unassembled WGS sequence"/>
</dbReference>
<reference evidence="1" key="1">
    <citation type="submission" date="2014-07" db="EMBL/GenBank/DDBJ databases">
        <authorList>
            <person name="Martin A.A"/>
            <person name="De Silva N."/>
        </authorList>
    </citation>
    <scope>NUCLEOTIDE SEQUENCE</scope>
</reference>
<reference evidence="2" key="2">
    <citation type="submission" date="2015-08" db="UniProtKB">
        <authorList>
            <consortium name="WormBaseParasite"/>
        </authorList>
    </citation>
    <scope>IDENTIFICATION</scope>
</reference>
<dbReference type="AlphaFoldDB" id="A0A0K0FGH4"/>
<evidence type="ECO:0000313" key="2">
    <source>
        <dbReference type="WBParaSite" id="SVE_0797600.1"/>
    </source>
</evidence>